<evidence type="ECO:0000256" key="1">
    <source>
        <dbReference type="SAM" id="SignalP"/>
    </source>
</evidence>
<keyword evidence="1" id="KW-0732">Signal</keyword>
<reference evidence="3" key="1">
    <citation type="submission" date="2016-10" db="EMBL/GenBank/DDBJ databases">
        <authorList>
            <person name="Varghese N."/>
            <person name="Submissions S."/>
        </authorList>
    </citation>
    <scope>NUCLEOTIDE SEQUENCE [LARGE SCALE GENOMIC DNA]</scope>
    <source>
        <strain evidence="3">DSM 3669</strain>
    </source>
</reference>
<name>A0A1I6DWH0_9FIRM</name>
<protein>
    <submittedName>
        <fullName evidence="2">Uncharacterized protein</fullName>
    </submittedName>
</protein>
<dbReference type="RefSeq" id="WP_092484475.1">
    <property type="nucleotide sequence ID" value="NZ_FOYM01000019.1"/>
</dbReference>
<dbReference type="Proteomes" id="UP000199584">
    <property type="component" value="Unassembled WGS sequence"/>
</dbReference>
<keyword evidence="3" id="KW-1185">Reference proteome</keyword>
<feature type="chain" id="PRO_5011607497" evidence="1">
    <location>
        <begin position="25"/>
        <end position="255"/>
    </location>
</feature>
<gene>
    <name evidence="2" type="ORF">SAMN05660706_11938</name>
</gene>
<organism evidence="2 3">
    <name type="scientific">Desulfoscipio geothermicus DSM 3669</name>
    <dbReference type="NCBI Taxonomy" id="1121426"/>
    <lineage>
        <taxon>Bacteria</taxon>
        <taxon>Bacillati</taxon>
        <taxon>Bacillota</taxon>
        <taxon>Clostridia</taxon>
        <taxon>Eubacteriales</taxon>
        <taxon>Desulfallaceae</taxon>
        <taxon>Desulfoscipio</taxon>
    </lineage>
</organism>
<dbReference type="AlphaFoldDB" id="A0A1I6DWH0"/>
<accession>A0A1I6DWH0</accession>
<evidence type="ECO:0000313" key="3">
    <source>
        <dbReference type="Proteomes" id="UP000199584"/>
    </source>
</evidence>
<feature type="signal peptide" evidence="1">
    <location>
        <begin position="1"/>
        <end position="24"/>
    </location>
</feature>
<proteinExistence type="predicted"/>
<dbReference type="EMBL" id="FOYM01000019">
    <property type="protein sequence ID" value="SFR09717.1"/>
    <property type="molecule type" value="Genomic_DNA"/>
</dbReference>
<dbReference type="STRING" id="39060.SAMN05660706_11938"/>
<sequence>MKKRISITIIFCLLLVNFLPAAFATEKDLTNNDIKIVYISKNKSKVLEAKYGSNTTYIVVADLIKINDLSDKKKIKEITDKDKEAKILGNRTYFTFVENLDEAKKMADNAPTPDSNTSGEVSTESIKYFWHYSYIEDYYSGGILNYHTHLSPTDVAYVQNVGIAIADTLSAVLVATGIVTGPVGVVLGGIVTIAILSYFQYATNPDGSLDINAKRTDLNINDTTVESGERLGLAQAGTGYWRTYYWPSNAPDYSL</sequence>
<evidence type="ECO:0000313" key="2">
    <source>
        <dbReference type="EMBL" id="SFR09717.1"/>
    </source>
</evidence>